<dbReference type="InterPro" id="IPR035892">
    <property type="entry name" value="C2_domain_sf"/>
</dbReference>
<dbReference type="EMBL" id="REGN01001190">
    <property type="protein sequence ID" value="RNA36405.1"/>
    <property type="molecule type" value="Genomic_DNA"/>
</dbReference>
<protein>
    <submittedName>
        <fullName evidence="9">Calpain-5</fullName>
    </submittedName>
</protein>
<feature type="active site" evidence="5 6">
    <location>
        <position position="254"/>
    </location>
</feature>
<dbReference type="SMART" id="SM00230">
    <property type="entry name" value="CysPc"/>
    <property type="match status" value="1"/>
</dbReference>
<dbReference type="InterPro" id="IPR022684">
    <property type="entry name" value="Calpain_cysteine_protease"/>
</dbReference>
<dbReference type="GO" id="GO:0005737">
    <property type="term" value="C:cytoplasm"/>
    <property type="evidence" value="ECO:0007669"/>
    <property type="project" value="TreeGrafter"/>
</dbReference>
<comment type="similarity">
    <text evidence="1">Belongs to the peptidase C2 family.</text>
</comment>
<dbReference type="InterPro" id="IPR022683">
    <property type="entry name" value="Calpain_III"/>
</dbReference>
<evidence type="ECO:0000256" key="4">
    <source>
        <dbReference type="ARBA" id="ARBA00022807"/>
    </source>
</evidence>
<dbReference type="InterPro" id="IPR036213">
    <property type="entry name" value="Calpain_III_sf"/>
</dbReference>
<dbReference type="InterPro" id="IPR022682">
    <property type="entry name" value="Calpain_domain_III"/>
</dbReference>
<name>A0A3M7SL38_BRAPC</name>
<dbReference type="SMART" id="SM00720">
    <property type="entry name" value="calpain_III"/>
    <property type="match status" value="1"/>
</dbReference>
<dbReference type="InterPro" id="IPR001300">
    <property type="entry name" value="Peptidase_C2_calpain_cat"/>
</dbReference>
<accession>A0A3M7SL38</accession>
<dbReference type="SUPFAM" id="SSF54001">
    <property type="entry name" value="Cysteine proteinases"/>
    <property type="match status" value="1"/>
</dbReference>
<dbReference type="Gene3D" id="3.90.70.10">
    <property type="entry name" value="Cysteine proteinases"/>
    <property type="match status" value="1"/>
</dbReference>
<dbReference type="InterPro" id="IPR000008">
    <property type="entry name" value="C2_dom"/>
</dbReference>
<dbReference type="GO" id="GO:0006508">
    <property type="term" value="P:proteolysis"/>
    <property type="evidence" value="ECO:0007669"/>
    <property type="project" value="UniProtKB-KW"/>
</dbReference>
<dbReference type="FunFam" id="2.60.120.380:FF:000003">
    <property type="entry name" value="Calpain 5"/>
    <property type="match status" value="1"/>
</dbReference>
<sequence length="637" mass="73690">MSADSQILNALTKFSNQKYDRIKSECLKQEKLFVDDLFLPNDKSLFKRVNKLNGIVWKRPHEICQDPKLVKEGAKSRDVNQGQLGNCWFVAALSVLASEKKVWNKVIPEYEYQEIDRKTYAGVFKFRFWQLGRWIEIVIDDLLPTINNRLIFTHSSTKNEFWSSLVEKAYAKLNGCYEHLDGGNLSEALQDFTGGICEVIRNESREYLDPEKLENLFEIMKKAYERSSLMACAINISSRYEMEQKLSCGLVKGHAYGITKVQSMSIKGNSFFSFLSSREKLQMIRLKNPWGAQEWLGPWSDNSPEWKKVPKSERDKMGLNFDDDGEFWMEFTDFLRYFNEISICRTINTSLLTIRKTWCESLVFGEWSSPDRAGGCINYRETFCSNPQYLFELNNDSDKPDEVLINLDQLGHRFLGRENLTIGFFVMRVEDNRKYRVHKPKPRTTSSSYINMRSIFLRTKLLRGRYVIIPSTFDPNGLGKYMLRIYTDNSINLKELKKDCPVPFLHNCNPFSKYASCVTSITVKSANNLVNPESSGPMDTYVCIKCESQLISSKIVKNSLNPEWNVSGIFYRYDQRKPISIQVWIRNTFKDELYGSVILDAKPNNKHVLLECSISGTQAARGIMKLEIQSMTNITSI</sequence>
<dbReference type="CDD" id="cd00214">
    <property type="entry name" value="Calpain_III"/>
    <property type="match status" value="1"/>
</dbReference>
<dbReference type="CDD" id="cd00044">
    <property type="entry name" value="CysPc"/>
    <property type="match status" value="1"/>
</dbReference>
<reference evidence="9 10" key="1">
    <citation type="journal article" date="2018" name="Sci. Rep.">
        <title>Genomic signatures of local adaptation to the degree of environmental predictability in rotifers.</title>
        <authorList>
            <person name="Franch-Gras L."/>
            <person name="Hahn C."/>
            <person name="Garcia-Roger E.M."/>
            <person name="Carmona M.J."/>
            <person name="Serra M."/>
            <person name="Gomez A."/>
        </authorList>
    </citation>
    <scope>NUCLEOTIDE SEQUENCE [LARGE SCALE GENOMIC DNA]</scope>
    <source>
        <strain evidence="9">HYR1</strain>
    </source>
</reference>
<keyword evidence="3 6" id="KW-0378">Hydrolase</keyword>
<dbReference type="InterPro" id="IPR038765">
    <property type="entry name" value="Papain-like_cys_pep_sf"/>
</dbReference>
<evidence type="ECO:0000256" key="6">
    <source>
        <dbReference type="PROSITE-ProRule" id="PRU00239"/>
    </source>
</evidence>
<dbReference type="Gene3D" id="2.60.120.380">
    <property type="match status" value="1"/>
</dbReference>
<comment type="caution">
    <text evidence="9">The sequence shown here is derived from an EMBL/GenBank/DDBJ whole genome shotgun (WGS) entry which is preliminary data.</text>
</comment>
<keyword evidence="10" id="KW-1185">Reference proteome</keyword>
<dbReference type="Pfam" id="PF01067">
    <property type="entry name" value="Calpain_III"/>
    <property type="match status" value="1"/>
</dbReference>
<dbReference type="AlphaFoldDB" id="A0A3M7SL38"/>
<dbReference type="Pfam" id="PF00648">
    <property type="entry name" value="Peptidase_C2"/>
    <property type="match status" value="1"/>
</dbReference>
<feature type="domain" description="C2" evidence="7">
    <location>
        <begin position="499"/>
        <end position="618"/>
    </location>
</feature>
<dbReference type="PROSITE" id="PS50004">
    <property type="entry name" value="C2"/>
    <property type="match status" value="1"/>
</dbReference>
<dbReference type="STRING" id="10195.A0A3M7SL38"/>
<feature type="active site" evidence="5 6">
    <location>
        <position position="87"/>
    </location>
</feature>
<feature type="domain" description="Calpain catalytic" evidence="8">
    <location>
        <begin position="32"/>
        <end position="347"/>
    </location>
</feature>
<dbReference type="Pfam" id="PF00168">
    <property type="entry name" value="C2"/>
    <property type="match status" value="1"/>
</dbReference>
<dbReference type="PRINTS" id="PR00704">
    <property type="entry name" value="CALPAIN"/>
</dbReference>
<dbReference type="PANTHER" id="PTHR10183">
    <property type="entry name" value="CALPAIN"/>
    <property type="match status" value="1"/>
</dbReference>
<dbReference type="InterPro" id="IPR000169">
    <property type="entry name" value="Pept_cys_AS"/>
</dbReference>
<dbReference type="Proteomes" id="UP000276133">
    <property type="component" value="Unassembled WGS sequence"/>
</dbReference>
<gene>
    <name evidence="9" type="ORF">BpHYR1_027712</name>
</gene>
<evidence type="ECO:0000256" key="3">
    <source>
        <dbReference type="ARBA" id="ARBA00022801"/>
    </source>
</evidence>
<evidence type="ECO:0000256" key="2">
    <source>
        <dbReference type="ARBA" id="ARBA00022670"/>
    </source>
</evidence>
<keyword evidence="2 6" id="KW-0645">Protease</keyword>
<dbReference type="Gene3D" id="2.60.40.150">
    <property type="entry name" value="C2 domain"/>
    <property type="match status" value="1"/>
</dbReference>
<dbReference type="PANTHER" id="PTHR10183:SF379">
    <property type="entry name" value="CALPAIN-5"/>
    <property type="match status" value="1"/>
</dbReference>
<evidence type="ECO:0000256" key="1">
    <source>
        <dbReference type="ARBA" id="ARBA00007623"/>
    </source>
</evidence>
<dbReference type="GO" id="GO:0004198">
    <property type="term" value="F:calcium-dependent cysteine-type endopeptidase activity"/>
    <property type="evidence" value="ECO:0007669"/>
    <property type="project" value="InterPro"/>
</dbReference>
<evidence type="ECO:0000313" key="9">
    <source>
        <dbReference type="EMBL" id="RNA36405.1"/>
    </source>
</evidence>
<evidence type="ECO:0000313" key="10">
    <source>
        <dbReference type="Proteomes" id="UP000276133"/>
    </source>
</evidence>
<dbReference type="OrthoDB" id="424753at2759"/>
<dbReference type="PROSITE" id="PS50203">
    <property type="entry name" value="CALPAIN_CAT"/>
    <property type="match status" value="1"/>
</dbReference>
<dbReference type="PROSITE" id="PS00139">
    <property type="entry name" value="THIOL_PROTEASE_CYS"/>
    <property type="match status" value="1"/>
</dbReference>
<dbReference type="FunFam" id="3.90.70.10:FF:000001">
    <property type="entry name" value="Calpain-1 catalytic subunit"/>
    <property type="match status" value="1"/>
</dbReference>
<proteinExistence type="inferred from homology"/>
<organism evidence="9 10">
    <name type="scientific">Brachionus plicatilis</name>
    <name type="common">Marine rotifer</name>
    <name type="synonym">Brachionus muelleri</name>
    <dbReference type="NCBI Taxonomy" id="10195"/>
    <lineage>
        <taxon>Eukaryota</taxon>
        <taxon>Metazoa</taxon>
        <taxon>Spiralia</taxon>
        <taxon>Gnathifera</taxon>
        <taxon>Rotifera</taxon>
        <taxon>Eurotatoria</taxon>
        <taxon>Monogononta</taxon>
        <taxon>Pseudotrocha</taxon>
        <taxon>Ploima</taxon>
        <taxon>Brachionidae</taxon>
        <taxon>Brachionus</taxon>
    </lineage>
</organism>
<evidence type="ECO:0000259" key="8">
    <source>
        <dbReference type="PROSITE" id="PS50203"/>
    </source>
</evidence>
<dbReference type="SUPFAM" id="SSF49562">
    <property type="entry name" value="C2 domain (Calcium/lipid-binding domain, CaLB)"/>
    <property type="match status" value="1"/>
</dbReference>
<evidence type="ECO:0000256" key="5">
    <source>
        <dbReference type="PIRSR" id="PIRSR622684-1"/>
    </source>
</evidence>
<dbReference type="InterPro" id="IPR033883">
    <property type="entry name" value="C2_III"/>
</dbReference>
<dbReference type="SUPFAM" id="SSF49758">
    <property type="entry name" value="Calpain large subunit, middle domain (domain III)"/>
    <property type="match status" value="1"/>
</dbReference>
<feature type="active site" evidence="5 6">
    <location>
        <position position="288"/>
    </location>
</feature>
<evidence type="ECO:0000259" key="7">
    <source>
        <dbReference type="PROSITE" id="PS50004"/>
    </source>
</evidence>
<dbReference type="SMART" id="SM00239">
    <property type="entry name" value="C2"/>
    <property type="match status" value="1"/>
</dbReference>
<keyword evidence="4 6" id="KW-0788">Thiol protease</keyword>